<protein>
    <submittedName>
        <fullName evidence="1">Uncharacterized protein</fullName>
    </submittedName>
</protein>
<evidence type="ECO:0000313" key="1">
    <source>
        <dbReference type="EMBL" id="AGR48150.1"/>
    </source>
</evidence>
<reference evidence="1 2" key="1">
    <citation type="journal article" date="2014" name="J. Gen. Virol.">
        <title>Isolation and characterization of a new Staphylococcus epidermidis broad-spectrum bacteriophage.</title>
        <authorList>
            <person name="Melo L.D."/>
            <person name="Sillankorva S."/>
            <person name="Ackermann H.W."/>
            <person name="Kropinski A.M."/>
            <person name="Azeredo J."/>
            <person name="Cerca N."/>
        </authorList>
    </citation>
    <scope>NUCLEOTIDE SEQUENCE [LARGE SCALE GENOMIC DNA]</scope>
</reference>
<keyword evidence="2" id="KW-1185">Reference proteome</keyword>
<dbReference type="Proteomes" id="UP000226269">
    <property type="component" value="Segment"/>
</dbReference>
<dbReference type="EMBL" id="KF021268">
    <property type="protein sequence ID" value="AGR48150.1"/>
    <property type="molecule type" value="Genomic_DNA"/>
</dbReference>
<sequence>MTNRKSIGKMSKTRVTWHIKPYTQVKKDKTKYTRKIKHKKRDDY</sequence>
<gene>
    <name evidence="1" type="ORF">SEP1_022</name>
</gene>
<proteinExistence type="predicted"/>
<accession>W5R9B6</accession>
<evidence type="ECO:0000313" key="2">
    <source>
        <dbReference type="Proteomes" id="UP000226269"/>
    </source>
</evidence>
<organism evidence="1 2">
    <name type="scientific">Staphylococcus phage phiIBB-SEP1</name>
    <dbReference type="NCBI Taxonomy" id="1340769"/>
    <lineage>
        <taxon>Viruses</taxon>
        <taxon>Duplodnaviria</taxon>
        <taxon>Heunggongvirae</taxon>
        <taxon>Uroviricota</taxon>
        <taxon>Caudoviricetes</taxon>
        <taxon>Herelleviridae</taxon>
        <taxon>Twortvirinae</taxon>
        <taxon>Sepunavirus</taxon>
        <taxon>Sepunavirus SEP1</taxon>
    </lineage>
</organism>
<name>W5R9B6_9CAUD</name>